<feature type="chain" id="PRO_5043518576" description="Reverse transcriptase domain-containing protein" evidence="1">
    <location>
        <begin position="23"/>
        <end position="152"/>
    </location>
</feature>
<proteinExistence type="predicted"/>
<organism evidence="2 3">
    <name type="scientific">Pleurodeles waltl</name>
    <name type="common">Iberian ribbed newt</name>
    <dbReference type="NCBI Taxonomy" id="8319"/>
    <lineage>
        <taxon>Eukaryota</taxon>
        <taxon>Metazoa</taxon>
        <taxon>Chordata</taxon>
        <taxon>Craniata</taxon>
        <taxon>Vertebrata</taxon>
        <taxon>Euteleostomi</taxon>
        <taxon>Amphibia</taxon>
        <taxon>Batrachia</taxon>
        <taxon>Caudata</taxon>
        <taxon>Salamandroidea</taxon>
        <taxon>Salamandridae</taxon>
        <taxon>Pleurodelinae</taxon>
        <taxon>Pleurodeles</taxon>
    </lineage>
</organism>
<dbReference type="AlphaFoldDB" id="A0AAV7QSL4"/>
<reference evidence="2" key="1">
    <citation type="journal article" date="2022" name="bioRxiv">
        <title>Sequencing and chromosome-scale assembly of the giantPleurodeles waltlgenome.</title>
        <authorList>
            <person name="Brown T."/>
            <person name="Elewa A."/>
            <person name="Iarovenko S."/>
            <person name="Subramanian E."/>
            <person name="Araus A.J."/>
            <person name="Petzold A."/>
            <person name="Susuki M."/>
            <person name="Suzuki K.-i.T."/>
            <person name="Hayashi T."/>
            <person name="Toyoda A."/>
            <person name="Oliveira C."/>
            <person name="Osipova E."/>
            <person name="Leigh N.D."/>
            <person name="Simon A."/>
            <person name="Yun M.H."/>
        </authorList>
    </citation>
    <scope>NUCLEOTIDE SEQUENCE</scope>
    <source>
        <strain evidence="2">20211129_DDA</strain>
        <tissue evidence="2">Liver</tissue>
    </source>
</reference>
<name>A0AAV7QSL4_PLEWA</name>
<accession>A0AAV7QSL4</accession>
<dbReference type="EMBL" id="JANPWB010000010">
    <property type="protein sequence ID" value="KAJ1142135.1"/>
    <property type="molecule type" value="Genomic_DNA"/>
</dbReference>
<evidence type="ECO:0000313" key="3">
    <source>
        <dbReference type="Proteomes" id="UP001066276"/>
    </source>
</evidence>
<evidence type="ECO:0000256" key="1">
    <source>
        <dbReference type="SAM" id="SignalP"/>
    </source>
</evidence>
<evidence type="ECO:0008006" key="4">
    <source>
        <dbReference type="Google" id="ProtNLM"/>
    </source>
</evidence>
<protein>
    <recommendedName>
        <fullName evidence="4">Reverse transcriptase domain-containing protein</fullName>
    </recommendedName>
</protein>
<feature type="signal peptide" evidence="1">
    <location>
        <begin position="1"/>
        <end position="22"/>
    </location>
</feature>
<keyword evidence="1" id="KW-0732">Signal</keyword>
<sequence>MQVHEAGLSPLLFSLAMELAAALRGGGAEWGTALGDGLHVVSLYADYLLLYFRDVTRIPSEIGTLLQRFAMISGPRINWSKSCLFPFDPALLDPGLCLAGGPVPWQPHTIWRQAARGEAEQKLHQPKDTLTSYRSEVEEGHRHGLIYIQTVG</sequence>
<gene>
    <name evidence="2" type="ORF">NDU88_008462</name>
</gene>
<dbReference type="Proteomes" id="UP001066276">
    <property type="component" value="Chromosome 6"/>
</dbReference>
<evidence type="ECO:0000313" key="2">
    <source>
        <dbReference type="EMBL" id="KAJ1142135.1"/>
    </source>
</evidence>
<comment type="caution">
    <text evidence="2">The sequence shown here is derived from an EMBL/GenBank/DDBJ whole genome shotgun (WGS) entry which is preliminary data.</text>
</comment>
<keyword evidence="3" id="KW-1185">Reference proteome</keyword>